<name>A0ABN9TY65_9DINO</name>
<accession>A0ABN9TY65</accession>
<gene>
    <name evidence="1" type="ORF">PCOR1329_LOCUS43449</name>
</gene>
<evidence type="ECO:0000313" key="2">
    <source>
        <dbReference type="Proteomes" id="UP001189429"/>
    </source>
</evidence>
<comment type="caution">
    <text evidence="1">The sequence shown here is derived from an EMBL/GenBank/DDBJ whole genome shotgun (WGS) entry which is preliminary data.</text>
</comment>
<dbReference type="EMBL" id="CAUYUJ010015222">
    <property type="protein sequence ID" value="CAK0851266.1"/>
    <property type="molecule type" value="Genomic_DNA"/>
</dbReference>
<keyword evidence="2" id="KW-1185">Reference proteome</keyword>
<reference evidence="1" key="1">
    <citation type="submission" date="2023-10" db="EMBL/GenBank/DDBJ databases">
        <authorList>
            <person name="Chen Y."/>
            <person name="Shah S."/>
            <person name="Dougan E. K."/>
            <person name="Thang M."/>
            <person name="Chan C."/>
        </authorList>
    </citation>
    <scope>NUCLEOTIDE SEQUENCE [LARGE SCALE GENOMIC DNA]</scope>
</reference>
<dbReference type="Proteomes" id="UP001189429">
    <property type="component" value="Unassembled WGS sequence"/>
</dbReference>
<sequence length="153" mass="15951">MARPMSSPDHCPGGAGAREPALADAACSLAGEAGRSAQKLQGCCSCARPAPGAKQAQPMTASLPLRIVFLVQNGLGRPYTAAKSAPPSASLASKSERACADVRAHTPCANACAQHFLCSGAAHCHEATCFFSSLPWLTRLCRQSPWYVRFHVG</sequence>
<protein>
    <submittedName>
        <fullName evidence="1">Uncharacterized protein</fullName>
    </submittedName>
</protein>
<evidence type="ECO:0000313" key="1">
    <source>
        <dbReference type="EMBL" id="CAK0851266.1"/>
    </source>
</evidence>
<proteinExistence type="predicted"/>
<organism evidence="1 2">
    <name type="scientific">Prorocentrum cordatum</name>
    <dbReference type="NCBI Taxonomy" id="2364126"/>
    <lineage>
        <taxon>Eukaryota</taxon>
        <taxon>Sar</taxon>
        <taxon>Alveolata</taxon>
        <taxon>Dinophyceae</taxon>
        <taxon>Prorocentrales</taxon>
        <taxon>Prorocentraceae</taxon>
        <taxon>Prorocentrum</taxon>
    </lineage>
</organism>